<dbReference type="InterPro" id="IPR011761">
    <property type="entry name" value="ATP-grasp"/>
</dbReference>
<dbReference type="PROSITE" id="PS50975">
    <property type="entry name" value="ATP_GRASP"/>
    <property type="match status" value="1"/>
</dbReference>
<comment type="caution">
    <text evidence="3">The sequence shown here is derived from an EMBL/GenBank/DDBJ whole genome shotgun (WGS) entry which is preliminary data.</text>
</comment>
<feature type="domain" description="ATP-grasp" evidence="2">
    <location>
        <begin position="257"/>
        <end position="328"/>
    </location>
</feature>
<proteinExistence type="predicted"/>
<sequence length="437" mass="50076">MNNWSQKFKQPIFFVTPDIKRGLGLEDVFPNFHIIVSFWDELIPVLRKKGSRIFCLEEISERYSPVNNSGQLLSQDAVLNYIKKASGSSVAQIAFFKPSVKLDEIIKMKGFRKIGNDSALNRQIENKVNLPEFLGNMSAYLLPGKIGRMTDFSFVEEAGRFNLPLVVQFGFGWAGKNTYFIDKEEEFKRLKKRFPNTLAKVTAQIKALTVLNNCCLYHGQVLISPPALQINGFSLLSQNKAATCGRQWPAVLPDKRMEKEIKDISIRVGDIMNKSGFRGFFGLDFLIEENTGKIYLTEINPRLTASSAFYTYLEKAADCLPLLSYHYAEFSSVDLPLRRENGKSEITGCQLSLRNRETFGKINMPQNFGIYGYQDNKWQIKRVDYNWKELKKSEIIYFPQNKKLLQSELARIETKMPAVSSSYQLAPWVKHLFSLNL</sequence>
<dbReference type="AlphaFoldDB" id="A0A1F6A3I4"/>
<evidence type="ECO:0000313" key="3">
    <source>
        <dbReference type="EMBL" id="OGG19260.1"/>
    </source>
</evidence>
<protein>
    <recommendedName>
        <fullName evidence="2">ATP-grasp domain-containing protein</fullName>
    </recommendedName>
</protein>
<dbReference type="SUPFAM" id="SSF56059">
    <property type="entry name" value="Glutathione synthetase ATP-binding domain-like"/>
    <property type="match status" value="1"/>
</dbReference>
<gene>
    <name evidence="3" type="ORF">A3D78_02630</name>
</gene>
<accession>A0A1F6A3I4</accession>
<evidence type="ECO:0000259" key="2">
    <source>
        <dbReference type="PROSITE" id="PS50975"/>
    </source>
</evidence>
<evidence type="ECO:0000313" key="4">
    <source>
        <dbReference type="Proteomes" id="UP000176253"/>
    </source>
</evidence>
<dbReference type="GO" id="GO:0046872">
    <property type="term" value="F:metal ion binding"/>
    <property type="evidence" value="ECO:0007669"/>
    <property type="project" value="InterPro"/>
</dbReference>
<dbReference type="STRING" id="1798383.A3D78_02630"/>
<reference evidence="3 4" key="1">
    <citation type="journal article" date="2016" name="Nat. Commun.">
        <title>Thousands of microbial genomes shed light on interconnected biogeochemical processes in an aquifer system.</title>
        <authorList>
            <person name="Anantharaman K."/>
            <person name="Brown C.T."/>
            <person name="Hug L.A."/>
            <person name="Sharon I."/>
            <person name="Castelle C.J."/>
            <person name="Probst A.J."/>
            <person name="Thomas B.C."/>
            <person name="Singh A."/>
            <person name="Wilkins M.J."/>
            <person name="Karaoz U."/>
            <person name="Brodie E.L."/>
            <person name="Williams K.H."/>
            <person name="Hubbard S.S."/>
            <person name="Banfield J.F."/>
        </authorList>
    </citation>
    <scope>NUCLEOTIDE SEQUENCE [LARGE SCALE GENOMIC DNA]</scope>
</reference>
<dbReference type="Proteomes" id="UP000176253">
    <property type="component" value="Unassembled WGS sequence"/>
</dbReference>
<dbReference type="Gene3D" id="3.30.470.20">
    <property type="entry name" value="ATP-grasp fold, B domain"/>
    <property type="match status" value="1"/>
</dbReference>
<keyword evidence="1" id="KW-0067">ATP-binding</keyword>
<organism evidence="3 4">
    <name type="scientific">Candidatus Gottesmanbacteria bacterium RIFCSPHIGHO2_02_FULL_39_14</name>
    <dbReference type="NCBI Taxonomy" id="1798383"/>
    <lineage>
        <taxon>Bacteria</taxon>
        <taxon>Candidatus Gottesmaniibacteriota</taxon>
    </lineage>
</organism>
<dbReference type="GO" id="GO:0005524">
    <property type="term" value="F:ATP binding"/>
    <property type="evidence" value="ECO:0007669"/>
    <property type="project" value="UniProtKB-UniRule"/>
</dbReference>
<keyword evidence="1" id="KW-0547">Nucleotide-binding</keyword>
<name>A0A1F6A3I4_9BACT</name>
<dbReference type="EMBL" id="MFJM01000004">
    <property type="protein sequence ID" value="OGG19260.1"/>
    <property type="molecule type" value="Genomic_DNA"/>
</dbReference>
<evidence type="ECO:0000256" key="1">
    <source>
        <dbReference type="PROSITE-ProRule" id="PRU00409"/>
    </source>
</evidence>